<evidence type="ECO:0000313" key="4">
    <source>
        <dbReference type="Proteomes" id="UP000510647"/>
    </source>
</evidence>
<dbReference type="GO" id="GO:0003723">
    <property type="term" value="F:RNA binding"/>
    <property type="evidence" value="ECO:0007669"/>
    <property type="project" value="UniProtKB-UniRule"/>
</dbReference>
<evidence type="ECO:0000313" key="3">
    <source>
        <dbReference type="EMBL" id="QLQ78850.1"/>
    </source>
</evidence>
<organism evidence="3 4">
    <name type="scientific">Torulaspora globosa</name>
    <dbReference type="NCBI Taxonomy" id="48254"/>
    <lineage>
        <taxon>Eukaryota</taxon>
        <taxon>Fungi</taxon>
        <taxon>Dikarya</taxon>
        <taxon>Ascomycota</taxon>
        <taxon>Saccharomycotina</taxon>
        <taxon>Saccharomycetes</taxon>
        <taxon>Saccharomycetales</taxon>
        <taxon>Saccharomycetaceae</taxon>
        <taxon>Torulaspora</taxon>
    </lineage>
</organism>
<dbReference type="Proteomes" id="UP000510647">
    <property type="component" value="Chromosome 2"/>
</dbReference>
<gene>
    <name evidence="3" type="ORF">HG537_0B01980</name>
</gene>
<dbReference type="InterPro" id="IPR035979">
    <property type="entry name" value="RBD_domain_sf"/>
</dbReference>
<keyword evidence="4" id="KW-1185">Reference proteome</keyword>
<dbReference type="CDD" id="cd12247">
    <property type="entry name" value="RRM2_U1A_like"/>
    <property type="match status" value="1"/>
</dbReference>
<name>A0A7H9HNH2_9SACH</name>
<keyword evidence="1" id="KW-0694">RNA-binding</keyword>
<evidence type="ECO:0000256" key="1">
    <source>
        <dbReference type="PROSITE-ProRule" id="PRU00176"/>
    </source>
</evidence>
<reference evidence="3 4" key="1">
    <citation type="submission" date="2020-06" db="EMBL/GenBank/DDBJ databases">
        <title>The yeast mating-type switching endonuclease HO is a domesticated member of an unorthodox homing genetic element family.</title>
        <authorList>
            <person name="Coughlan A.Y."/>
            <person name="Lombardi L."/>
            <person name="Braun-Galleani S."/>
            <person name="Martos A.R."/>
            <person name="Galeote V."/>
            <person name="Bigey F."/>
            <person name="Dequin S."/>
            <person name="Byrne K.P."/>
            <person name="Wolfe K.H."/>
        </authorList>
    </citation>
    <scope>NUCLEOTIDE SEQUENCE [LARGE SCALE GENOMIC DNA]</scope>
    <source>
        <strain evidence="3 4">CBS2947</strain>
    </source>
</reference>
<dbReference type="EMBL" id="CP059268">
    <property type="protein sequence ID" value="QLQ78850.1"/>
    <property type="molecule type" value="Genomic_DNA"/>
</dbReference>
<accession>A0A7H9HNH2</accession>
<dbReference type="Pfam" id="PF00076">
    <property type="entry name" value="RRM_1"/>
    <property type="match status" value="1"/>
</dbReference>
<feature type="domain" description="RRM" evidence="2">
    <location>
        <begin position="208"/>
        <end position="279"/>
    </location>
</feature>
<dbReference type="AlphaFoldDB" id="A0A7H9HNH2"/>
<dbReference type="InterPro" id="IPR000504">
    <property type="entry name" value="RRM_dom"/>
</dbReference>
<dbReference type="SUPFAM" id="SSF54928">
    <property type="entry name" value="RNA-binding domain, RBD"/>
    <property type="match status" value="2"/>
</dbReference>
<dbReference type="PROSITE" id="PS50102">
    <property type="entry name" value="RRM"/>
    <property type="match status" value="1"/>
</dbReference>
<dbReference type="InterPro" id="IPR012677">
    <property type="entry name" value="Nucleotide-bd_a/b_plait_sf"/>
</dbReference>
<proteinExistence type="predicted"/>
<dbReference type="OrthoDB" id="266020at2759"/>
<dbReference type="Gene3D" id="3.30.70.330">
    <property type="match status" value="2"/>
</dbReference>
<evidence type="ECO:0000259" key="2">
    <source>
        <dbReference type="PROSITE" id="PS50102"/>
    </source>
</evidence>
<sequence>MVEYNCLYLTNLPRRPGSNANFTGLLLKHINPDNKFVIDPSLPLPVNETFGNGPLRLLDEKFGIIQISRSIRLQNQCFITFMNHESATSFKTKFEHDWKVKGRLIEVQFATKNSLMGLAVTDQGLLHHVLKKRQFQRKISTDENLKRTHRLQRRLRRLRCKLRKKGLSVEEIDKIVETVKDQKPQVSEPRKKLASEKPVTLRDNPPNKILLVQNLPQDTTHGAITELFQSTALVEVRLVAVRRLAFVEYESIEAAASIRDKLGANHSWNNHQINIKFAR</sequence>
<protein>
    <recommendedName>
        <fullName evidence="2">RRM domain-containing protein</fullName>
    </recommendedName>
</protein>
<dbReference type="SMART" id="SM00360">
    <property type="entry name" value="RRM"/>
    <property type="match status" value="2"/>
</dbReference>
<dbReference type="FunFam" id="3.30.70.330:FF:000029">
    <property type="entry name" value="U2 small nuclear ribonucleoprotein B"/>
    <property type="match status" value="1"/>
</dbReference>